<feature type="domain" description="Pyrroline-5-carboxylate reductase dimerisation" evidence="3">
    <location>
        <begin position="162"/>
        <end position="255"/>
    </location>
</feature>
<dbReference type="InterPro" id="IPR028939">
    <property type="entry name" value="P5C_Rdtase_cat_N"/>
</dbReference>
<dbReference type="NCBIfam" id="NF005063">
    <property type="entry name" value="PRK06476.1"/>
    <property type="match status" value="1"/>
</dbReference>
<dbReference type="InterPro" id="IPR008927">
    <property type="entry name" value="6-PGluconate_DH-like_C_sf"/>
</dbReference>
<evidence type="ECO:0000259" key="2">
    <source>
        <dbReference type="Pfam" id="PF03807"/>
    </source>
</evidence>
<comment type="caution">
    <text evidence="4">The sequence shown here is derived from an EMBL/GenBank/DDBJ whole genome shotgun (WGS) entry which is preliminary data.</text>
</comment>
<dbReference type="Pfam" id="PF14748">
    <property type="entry name" value="P5CR_dimer"/>
    <property type="match status" value="1"/>
</dbReference>
<dbReference type="Gene3D" id="1.10.3730.10">
    <property type="entry name" value="ProC C-terminal domain-like"/>
    <property type="match status" value="1"/>
</dbReference>
<dbReference type="Pfam" id="PF03807">
    <property type="entry name" value="F420_oxidored"/>
    <property type="match status" value="1"/>
</dbReference>
<comment type="similarity">
    <text evidence="1">Belongs to the pyrroline-5-carboxylate reductase family.</text>
</comment>
<evidence type="ECO:0000313" key="5">
    <source>
        <dbReference type="Proteomes" id="UP001629230"/>
    </source>
</evidence>
<evidence type="ECO:0000259" key="3">
    <source>
        <dbReference type="Pfam" id="PF14748"/>
    </source>
</evidence>
<dbReference type="Gene3D" id="3.40.50.720">
    <property type="entry name" value="NAD(P)-binding Rossmann-like Domain"/>
    <property type="match status" value="1"/>
</dbReference>
<evidence type="ECO:0000313" key="4">
    <source>
        <dbReference type="EMBL" id="MFM0000001.1"/>
    </source>
</evidence>
<organism evidence="4 5">
    <name type="scientific">Paraburkholderia dipogonis</name>
    <dbReference type="NCBI Taxonomy" id="1211383"/>
    <lineage>
        <taxon>Bacteria</taxon>
        <taxon>Pseudomonadati</taxon>
        <taxon>Pseudomonadota</taxon>
        <taxon>Betaproteobacteria</taxon>
        <taxon>Burkholderiales</taxon>
        <taxon>Burkholderiaceae</taxon>
        <taxon>Paraburkholderia</taxon>
    </lineage>
</organism>
<protein>
    <submittedName>
        <fullName evidence="4">Pyrroline-5-carboxylate reductase</fullName>
    </submittedName>
</protein>
<dbReference type="SUPFAM" id="SSF48179">
    <property type="entry name" value="6-phosphogluconate dehydrogenase C-terminal domain-like"/>
    <property type="match status" value="1"/>
</dbReference>
<dbReference type="PIRSF" id="PIRSF000193">
    <property type="entry name" value="Pyrrol-5-carb_rd"/>
    <property type="match status" value="1"/>
</dbReference>
<dbReference type="PANTHER" id="PTHR11645">
    <property type="entry name" value="PYRROLINE-5-CARBOXYLATE REDUCTASE"/>
    <property type="match status" value="1"/>
</dbReference>
<dbReference type="PANTHER" id="PTHR11645:SF13">
    <property type="entry name" value="PYRROLINE-5-CARBOXYLATE REDUCTASE CATALYTIC N-TERMINAL DOMAIN-CONTAINING PROTEIN"/>
    <property type="match status" value="1"/>
</dbReference>
<dbReference type="EMBL" id="JAQQEZ010000002">
    <property type="protein sequence ID" value="MFM0000001.1"/>
    <property type="molecule type" value="Genomic_DNA"/>
</dbReference>
<accession>A0ABW9AJP8</accession>
<dbReference type="InterPro" id="IPR000304">
    <property type="entry name" value="Pyrroline-COOH_reductase"/>
</dbReference>
<dbReference type="InterPro" id="IPR036291">
    <property type="entry name" value="NAD(P)-bd_dom_sf"/>
</dbReference>
<dbReference type="SUPFAM" id="SSF51735">
    <property type="entry name" value="NAD(P)-binding Rossmann-fold domains"/>
    <property type="match status" value="1"/>
</dbReference>
<sequence length="257" mass="28102">MIERIGFIGTGTITEAIVTGLAAQPRGLREIWVSPRNHETAAGLSHEHPLVHVGRDNQDVADRCTVLCLAIRPQIARQVLSELRLGPTHRVLSFVATWNRERLAALMPDVAHIVRLAPLPMVAQAMGPTIVFPADPVAIELFAPLGTAIAVDDEDAFDSLFASTALMGSFFAMLERHAIWLQDKGIAYADARTYLASLFSGLARTAQTRLETFADLSKEFSTPGGLNEQMTADLERAGALDAQHLALDRVFERIKNR</sequence>
<proteinExistence type="inferred from homology"/>
<gene>
    <name evidence="4" type="ORF">PQR57_03105</name>
</gene>
<dbReference type="InterPro" id="IPR029036">
    <property type="entry name" value="P5CR_dimer"/>
</dbReference>
<name>A0ABW9AJP8_9BURK</name>
<dbReference type="RefSeq" id="WP_408175503.1">
    <property type="nucleotide sequence ID" value="NZ_JAQQEZ010000002.1"/>
</dbReference>
<feature type="domain" description="Pyrroline-5-carboxylate reductase catalytic N-terminal" evidence="2">
    <location>
        <begin position="4"/>
        <end position="95"/>
    </location>
</feature>
<reference evidence="4 5" key="1">
    <citation type="journal article" date="2024" name="Chem. Sci.">
        <title>Discovery of megapolipeptins by genome mining of a Burkholderiales bacteria collection.</title>
        <authorList>
            <person name="Paulo B.S."/>
            <person name="Recchia M.J.J."/>
            <person name="Lee S."/>
            <person name="Fergusson C.H."/>
            <person name="Romanowski S.B."/>
            <person name="Hernandez A."/>
            <person name="Krull N."/>
            <person name="Liu D.Y."/>
            <person name="Cavanagh H."/>
            <person name="Bos A."/>
            <person name="Gray C.A."/>
            <person name="Murphy B.T."/>
            <person name="Linington R.G."/>
            <person name="Eustaquio A.S."/>
        </authorList>
    </citation>
    <scope>NUCLEOTIDE SEQUENCE [LARGE SCALE GENOMIC DNA]</scope>
    <source>
        <strain evidence="4 5">RL17-350-BIC-A</strain>
    </source>
</reference>
<evidence type="ECO:0000256" key="1">
    <source>
        <dbReference type="ARBA" id="ARBA00005525"/>
    </source>
</evidence>
<keyword evidence="5" id="KW-1185">Reference proteome</keyword>
<dbReference type="Proteomes" id="UP001629230">
    <property type="component" value="Unassembled WGS sequence"/>
</dbReference>